<dbReference type="InParanoid" id="B4NKR2"/>
<organism evidence="2 3">
    <name type="scientific">Drosophila willistoni</name>
    <name type="common">Fruit fly</name>
    <dbReference type="NCBI Taxonomy" id="7260"/>
    <lineage>
        <taxon>Eukaryota</taxon>
        <taxon>Metazoa</taxon>
        <taxon>Ecdysozoa</taxon>
        <taxon>Arthropoda</taxon>
        <taxon>Hexapoda</taxon>
        <taxon>Insecta</taxon>
        <taxon>Pterygota</taxon>
        <taxon>Neoptera</taxon>
        <taxon>Endopterygota</taxon>
        <taxon>Diptera</taxon>
        <taxon>Brachycera</taxon>
        <taxon>Muscomorpha</taxon>
        <taxon>Ephydroidea</taxon>
        <taxon>Drosophilidae</taxon>
        <taxon>Drosophila</taxon>
        <taxon>Sophophora</taxon>
    </lineage>
</organism>
<proteinExistence type="predicted"/>
<accession>B4NKR2</accession>
<feature type="chain" id="PRO_5006458482" description="Chitin-binding type-2 domain-containing protein" evidence="1">
    <location>
        <begin position="23"/>
        <end position="64"/>
    </location>
</feature>
<evidence type="ECO:0008006" key="4">
    <source>
        <dbReference type="Google" id="ProtNLM"/>
    </source>
</evidence>
<keyword evidence="3" id="KW-1185">Reference proteome</keyword>
<dbReference type="HOGENOM" id="CLU_2457215_0_0_1"/>
<dbReference type="Proteomes" id="UP000007798">
    <property type="component" value="Unassembled WGS sequence"/>
</dbReference>
<keyword evidence="1" id="KW-0732">Signal</keyword>
<dbReference type="EMBL" id="CH964272">
    <property type="protein sequence ID" value="EDW84123.2"/>
    <property type="molecule type" value="Genomic_DNA"/>
</dbReference>
<protein>
    <recommendedName>
        <fullName evidence="4">Chitin-binding type-2 domain-containing protein</fullName>
    </recommendedName>
</protein>
<dbReference type="OrthoDB" id="7840250at2759"/>
<evidence type="ECO:0000256" key="1">
    <source>
        <dbReference type="SAM" id="SignalP"/>
    </source>
</evidence>
<feature type="signal peptide" evidence="1">
    <location>
        <begin position="1"/>
        <end position="22"/>
    </location>
</feature>
<reference evidence="2 3" key="1">
    <citation type="journal article" date="2007" name="Nature">
        <title>Evolution of genes and genomes on the Drosophila phylogeny.</title>
        <authorList>
            <consortium name="Drosophila 12 Genomes Consortium"/>
            <person name="Clark A.G."/>
            <person name="Eisen M.B."/>
            <person name="Smith D.R."/>
            <person name="Bergman C.M."/>
            <person name="Oliver B."/>
            <person name="Markow T.A."/>
            <person name="Kaufman T.C."/>
            <person name="Kellis M."/>
            <person name="Gelbart W."/>
            <person name="Iyer V.N."/>
            <person name="Pollard D.A."/>
            <person name="Sackton T.B."/>
            <person name="Larracuente A.M."/>
            <person name="Singh N.D."/>
            <person name="Abad J.P."/>
            <person name="Abt D.N."/>
            <person name="Adryan B."/>
            <person name="Aguade M."/>
            <person name="Akashi H."/>
            <person name="Anderson W.W."/>
            <person name="Aquadro C.F."/>
            <person name="Ardell D.H."/>
            <person name="Arguello R."/>
            <person name="Artieri C.G."/>
            <person name="Barbash D.A."/>
            <person name="Barker D."/>
            <person name="Barsanti P."/>
            <person name="Batterham P."/>
            <person name="Batzoglou S."/>
            <person name="Begun D."/>
            <person name="Bhutkar A."/>
            <person name="Blanco E."/>
            <person name="Bosak S.A."/>
            <person name="Bradley R.K."/>
            <person name="Brand A.D."/>
            <person name="Brent M.R."/>
            <person name="Brooks A.N."/>
            <person name="Brown R.H."/>
            <person name="Butlin R.K."/>
            <person name="Caggese C."/>
            <person name="Calvi B.R."/>
            <person name="Bernardo de Carvalho A."/>
            <person name="Caspi A."/>
            <person name="Castrezana S."/>
            <person name="Celniker S.E."/>
            <person name="Chang J.L."/>
            <person name="Chapple C."/>
            <person name="Chatterji S."/>
            <person name="Chinwalla A."/>
            <person name="Civetta A."/>
            <person name="Clifton S.W."/>
            <person name="Comeron J.M."/>
            <person name="Costello J.C."/>
            <person name="Coyne J.A."/>
            <person name="Daub J."/>
            <person name="David R.G."/>
            <person name="Delcher A.L."/>
            <person name="Delehaunty K."/>
            <person name="Do C.B."/>
            <person name="Ebling H."/>
            <person name="Edwards K."/>
            <person name="Eickbush T."/>
            <person name="Evans J.D."/>
            <person name="Filipski A."/>
            <person name="Findeiss S."/>
            <person name="Freyhult E."/>
            <person name="Fulton L."/>
            <person name="Fulton R."/>
            <person name="Garcia A.C."/>
            <person name="Gardiner A."/>
            <person name="Garfield D.A."/>
            <person name="Garvin B.E."/>
            <person name="Gibson G."/>
            <person name="Gilbert D."/>
            <person name="Gnerre S."/>
            <person name="Godfrey J."/>
            <person name="Good R."/>
            <person name="Gotea V."/>
            <person name="Gravely B."/>
            <person name="Greenberg A.J."/>
            <person name="Griffiths-Jones S."/>
            <person name="Gross S."/>
            <person name="Guigo R."/>
            <person name="Gustafson E.A."/>
            <person name="Haerty W."/>
            <person name="Hahn M.W."/>
            <person name="Halligan D.L."/>
            <person name="Halpern A.L."/>
            <person name="Halter G.M."/>
            <person name="Han M.V."/>
            <person name="Heger A."/>
            <person name="Hillier L."/>
            <person name="Hinrichs A.S."/>
            <person name="Holmes I."/>
            <person name="Hoskins R.A."/>
            <person name="Hubisz M.J."/>
            <person name="Hultmark D."/>
            <person name="Huntley M.A."/>
            <person name="Jaffe D.B."/>
            <person name="Jagadeeshan S."/>
            <person name="Jeck W.R."/>
            <person name="Johnson J."/>
            <person name="Jones C.D."/>
            <person name="Jordan W.C."/>
            <person name="Karpen G.H."/>
            <person name="Kataoka E."/>
            <person name="Keightley P.D."/>
            <person name="Kheradpour P."/>
            <person name="Kirkness E.F."/>
            <person name="Koerich L.B."/>
            <person name="Kristiansen K."/>
            <person name="Kudrna D."/>
            <person name="Kulathinal R.J."/>
            <person name="Kumar S."/>
            <person name="Kwok R."/>
            <person name="Lander E."/>
            <person name="Langley C.H."/>
            <person name="Lapoint R."/>
            <person name="Lazzaro B.P."/>
            <person name="Lee S.J."/>
            <person name="Levesque L."/>
            <person name="Li R."/>
            <person name="Lin C.F."/>
            <person name="Lin M.F."/>
            <person name="Lindblad-Toh K."/>
            <person name="Llopart A."/>
            <person name="Long M."/>
            <person name="Low L."/>
            <person name="Lozovsky E."/>
            <person name="Lu J."/>
            <person name="Luo M."/>
            <person name="Machado C.A."/>
            <person name="Makalowski W."/>
            <person name="Marzo M."/>
            <person name="Matsuda M."/>
            <person name="Matzkin L."/>
            <person name="McAllister B."/>
            <person name="McBride C.S."/>
            <person name="McKernan B."/>
            <person name="McKernan K."/>
            <person name="Mendez-Lago M."/>
            <person name="Minx P."/>
            <person name="Mollenhauer M.U."/>
            <person name="Montooth K."/>
            <person name="Mount S.M."/>
            <person name="Mu X."/>
            <person name="Myers E."/>
            <person name="Negre B."/>
            <person name="Newfeld S."/>
            <person name="Nielsen R."/>
            <person name="Noor M.A."/>
            <person name="O'Grady P."/>
            <person name="Pachter L."/>
            <person name="Papaceit M."/>
            <person name="Parisi M.J."/>
            <person name="Parisi M."/>
            <person name="Parts L."/>
            <person name="Pedersen J.S."/>
            <person name="Pesole G."/>
            <person name="Phillippy A.M."/>
            <person name="Ponting C.P."/>
            <person name="Pop M."/>
            <person name="Porcelli D."/>
            <person name="Powell J.R."/>
            <person name="Prohaska S."/>
            <person name="Pruitt K."/>
            <person name="Puig M."/>
            <person name="Quesneville H."/>
            <person name="Ram K.R."/>
            <person name="Rand D."/>
            <person name="Rasmussen M.D."/>
            <person name="Reed L.K."/>
            <person name="Reenan R."/>
            <person name="Reily A."/>
            <person name="Remington K.A."/>
            <person name="Rieger T.T."/>
            <person name="Ritchie M.G."/>
            <person name="Robin C."/>
            <person name="Rogers Y.H."/>
            <person name="Rohde C."/>
            <person name="Rozas J."/>
            <person name="Rubenfield M.J."/>
            <person name="Ruiz A."/>
            <person name="Russo S."/>
            <person name="Salzberg S.L."/>
            <person name="Sanchez-Gracia A."/>
            <person name="Saranga D.J."/>
            <person name="Sato H."/>
            <person name="Schaeffer S.W."/>
            <person name="Schatz M.C."/>
            <person name="Schlenke T."/>
            <person name="Schwartz R."/>
            <person name="Segarra C."/>
            <person name="Singh R.S."/>
            <person name="Sirot L."/>
            <person name="Sirota M."/>
            <person name="Sisneros N.B."/>
            <person name="Smith C.D."/>
            <person name="Smith T.F."/>
            <person name="Spieth J."/>
            <person name="Stage D.E."/>
            <person name="Stark A."/>
            <person name="Stephan W."/>
            <person name="Strausberg R.L."/>
            <person name="Strempel S."/>
            <person name="Sturgill D."/>
            <person name="Sutton G."/>
            <person name="Sutton G.G."/>
            <person name="Tao W."/>
            <person name="Teichmann S."/>
            <person name="Tobari Y.N."/>
            <person name="Tomimura Y."/>
            <person name="Tsolas J.M."/>
            <person name="Valente V.L."/>
            <person name="Venter E."/>
            <person name="Venter J.C."/>
            <person name="Vicario S."/>
            <person name="Vieira F.G."/>
            <person name="Vilella A.J."/>
            <person name="Villasante A."/>
            <person name="Walenz B."/>
            <person name="Wang J."/>
            <person name="Wasserman M."/>
            <person name="Watts T."/>
            <person name="Wilson D."/>
            <person name="Wilson R.K."/>
            <person name="Wing R.A."/>
            <person name="Wolfner M.F."/>
            <person name="Wong A."/>
            <person name="Wong G.K."/>
            <person name="Wu C.I."/>
            <person name="Wu G."/>
            <person name="Yamamoto D."/>
            <person name="Yang H.P."/>
            <person name="Yang S.P."/>
            <person name="Yorke J.A."/>
            <person name="Yoshida K."/>
            <person name="Zdobnov E."/>
            <person name="Zhang P."/>
            <person name="Zhang Y."/>
            <person name="Zimin A.V."/>
            <person name="Baldwin J."/>
            <person name="Abdouelleil A."/>
            <person name="Abdulkadir J."/>
            <person name="Abebe A."/>
            <person name="Abera B."/>
            <person name="Abreu J."/>
            <person name="Acer S.C."/>
            <person name="Aftuck L."/>
            <person name="Alexander A."/>
            <person name="An P."/>
            <person name="Anderson E."/>
            <person name="Anderson S."/>
            <person name="Arachi H."/>
            <person name="Azer M."/>
            <person name="Bachantsang P."/>
            <person name="Barry A."/>
            <person name="Bayul T."/>
            <person name="Berlin A."/>
            <person name="Bessette D."/>
            <person name="Bloom T."/>
            <person name="Blye J."/>
            <person name="Boguslavskiy L."/>
            <person name="Bonnet C."/>
            <person name="Boukhgalter B."/>
            <person name="Bourzgui I."/>
            <person name="Brown A."/>
            <person name="Cahill P."/>
            <person name="Channer S."/>
            <person name="Cheshatsang Y."/>
            <person name="Chuda L."/>
            <person name="Citroen M."/>
            <person name="Collymore A."/>
            <person name="Cooke P."/>
            <person name="Costello M."/>
            <person name="D'Aco K."/>
            <person name="Daza R."/>
            <person name="De Haan G."/>
            <person name="DeGray S."/>
            <person name="DeMaso C."/>
            <person name="Dhargay N."/>
            <person name="Dooley K."/>
            <person name="Dooley E."/>
            <person name="Doricent M."/>
            <person name="Dorje P."/>
            <person name="Dorjee K."/>
            <person name="Dupes A."/>
            <person name="Elong R."/>
            <person name="Falk J."/>
            <person name="Farina A."/>
            <person name="Faro S."/>
            <person name="Ferguson D."/>
            <person name="Fisher S."/>
            <person name="Foley C.D."/>
            <person name="Franke A."/>
            <person name="Friedrich D."/>
            <person name="Gadbois L."/>
            <person name="Gearin G."/>
            <person name="Gearin C.R."/>
            <person name="Giannoukos G."/>
            <person name="Goode T."/>
            <person name="Graham J."/>
            <person name="Grandbois E."/>
            <person name="Grewal S."/>
            <person name="Gyaltsen K."/>
            <person name="Hafez N."/>
            <person name="Hagos B."/>
            <person name="Hall J."/>
            <person name="Henson C."/>
            <person name="Hollinger A."/>
            <person name="Honan T."/>
            <person name="Huard M.D."/>
            <person name="Hughes L."/>
            <person name="Hurhula B."/>
            <person name="Husby M.E."/>
            <person name="Kamat A."/>
            <person name="Kanga B."/>
            <person name="Kashin S."/>
            <person name="Khazanovich D."/>
            <person name="Kisner P."/>
            <person name="Lance K."/>
            <person name="Lara M."/>
            <person name="Lee W."/>
            <person name="Lennon N."/>
            <person name="Letendre F."/>
            <person name="LeVine R."/>
            <person name="Lipovsky A."/>
            <person name="Liu X."/>
            <person name="Liu J."/>
            <person name="Liu S."/>
            <person name="Lokyitsang T."/>
            <person name="Lokyitsang Y."/>
            <person name="Lubonja R."/>
            <person name="Lui A."/>
            <person name="MacDonald P."/>
            <person name="Magnisalis V."/>
            <person name="Maru K."/>
            <person name="Matthews C."/>
            <person name="McCusker W."/>
            <person name="McDonough S."/>
            <person name="Mehta T."/>
            <person name="Meldrim J."/>
            <person name="Meneus L."/>
            <person name="Mihai O."/>
            <person name="Mihalev A."/>
            <person name="Mihova T."/>
            <person name="Mittelman R."/>
            <person name="Mlenga V."/>
            <person name="Montmayeur A."/>
            <person name="Mulrain L."/>
            <person name="Navidi A."/>
            <person name="Naylor J."/>
            <person name="Negash T."/>
            <person name="Nguyen T."/>
            <person name="Nguyen N."/>
            <person name="Nicol R."/>
            <person name="Norbu C."/>
            <person name="Norbu N."/>
            <person name="Novod N."/>
            <person name="O'Neill B."/>
            <person name="Osman S."/>
            <person name="Markiewicz E."/>
            <person name="Oyono O.L."/>
            <person name="Patti C."/>
            <person name="Phunkhang P."/>
            <person name="Pierre F."/>
            <person name="Priest M."/>
            <person name="Raghuraman S."/>
            <person name="Rege F."/>
            <person name="Reyes R."/>
            <person name="Rise C."/>
            <person name="Rogov P."/>
            <person name="Ross K."/>
            <person name="Ryan E."/>
            <person name="Settipalli S."/>
            <person name="Shea T."/>
            <person name="Sherpa N."/>
            <person name="Shi L."/>
            <person name="Shih D."/>
            <person name="Sparrow T."/>
            <person name="Spaulding J."/>
            <person name="Stalker J."/>
            <person name="Stange-Thomann N."/>
            <person name="Stavropoulos S."/>
            <person name="Stone C."/>
            <person name="Strader C."/>
            <person name="Tesfaye S."/>
            <person name="Thomson T."/>
            <person name="Thoulutsang Y."/>
            <person name="Thoulutsang D."/>
            <person name="Topham K."/>
            <person name="Topping I."/>
            <person name="Tsamla T."/>
            <person name="Vassiliev H."/>
            <person name="Vo A."/>
            <person name="Wangchuk T."/>
            <person name="Wangdi T."/>
            <person name="Weiand M."/>
            <person name="Wilkinson J."/>
            <person name="Wilson A."/>
            <person name="Yadav S."/>
            <person name="Young G."/>
            <person name="Yu Q."/>
            <person name="Zembek L."/>
            <person name="Zhong D."/>
            <person name="Zimmer A."/>
            <person name="Zwirko Z."/>
            <person name="Jaffe D.B."/>
            <person name="Alvarez P."/>
            <person name="Brockman W."/>
            <person name="Butler J."/>
            <person name="Chin C."/>
            <person name="Gnerre S."/>
            <person name="Grabherr M."/>
            <person name="Kleber M."/>
            <person name="Mauceli E."/>
            <person name="MacCallum I."/>
        </authorList>
    </citation>
    <scope>NUCLEOTIDE SEQUENCE [LARGE SCALE GENOMIC DNA]</scope>
    <source>
        <strain evidence="3">Tucson 14030-0811.24</strain>
    </source>
</reference>
<sequence length="64" mass="6958">MLFNYTCLFMVLLALFCGGSWASASSCPTGFNAENSRCVKERPVHGTCPPGSNYQLNINKCVHA</sequence>
<gene>
    <name evidence="2" type="primary">Dwil\GK13311</name>
    <name evidence="2" type="ORF">Dwil_GK13311</name>
</gene>
<dbReference type="PhylomeDB" id="B4NKR2"/>
<dbReference type="AlphaFoldDB" id="B4NKR2"/>
<name>B4NKR2_DROWI</name>
<evidence type="ECO:0000313" key="3">
    <source>
        <dbReference type="Proteomes" id="UP000007798"/>
    </source>
</evidence>
<evidence type="ECO:0000313" key="2">
    <source>
        <dbReference type="EMBL" id="EDW84123.2"/>
    </source>
</evidence>